<dbReference type="Gramene" id="Psat01G0327600-T1">
    <property type="protein sequence ID" value="KAI5444935.1"/>
    <property type="gene ID" value="KIW84_013276"/>
</dbReference>
<dbReference type="InterPro" id="IPR031100">
    <property type="entry name" value="LOG_fam"/>
</dbReference>
<gene>
    <name evidence="7" type="ORF">KIW84_013276</name>
</gene>
<sequence length="198" mass="22518">MADQQQQSSKATESNNMLEGIPELTLHTPFNELTVLCETIVDFKNLKENNFDFTDTLNVQGWNAFFERITDPVGLLNVDGYYNFLLSLFDNGVEEGFIKPGARNIVFSASSSKELMMEMEVGLLNVDGYYNFLLSLFDNGVEEGFIKPGARNIVFSASSSKELMMEMESYSPFHEHVTPHESWQMKQLSNYPGHENEK</sequence>
<comment type="function">
    <text evidence="4">Cytokinin-activating enzyme working in the direct activation pathway. Phosphoribohydrolase that converts inactive cytokinin nucleotides to the biologically active free-base forms.</text>
</comment>
<evidence type="ECO:0000313" key="7">
    <source>
        <dbReference type="EMBL" id="KAI5444935.1"/>
    </source>
</evidence>
<dbReference type="GO" id="GO:0005634">
    <property type="term" value="C:nucleus"/>
    <property type="evidence" value="ECO:0007669"/>
    <property type="project" value="TreeGrafter"/>
</dbReference>
<evidence type="ECO:0000256" key="3">
    <source>
        <dbReference type="ARBA" id="ARBA00022712"/>
    </source>
</evidence>
<dbReference type="PANTHER" id="PTHR31223">
    <property type="entry name" value="LOG FAMILY PROTEIN YJL055W"/>
    <property type="match status" value="1"/>
</dbReference>
<accession>A0A9D5BJX6</accession>
<dbReference type="GO" id="GO:0016799">
    <property type="term" value="F:hydrolase activity, hydrolyzing N-glycosyl compounds"/>
    <property type="evidence" value="ECO:0007669"/>
    <property type="project" value="TreeGrafter"/>
</dbReference>
<dbReference type="GO" id="GO:0009691">
    <property type="term" value="P:cytokinin biosynthetic process"/>
    <property type="evidence" value="ECO:0007669"/>
    <property type="project" value="UniProtKB-KW"/>
</dbReference>
<comment type="catalytic activity">
    <reaction evidence="6">
        <text>9-ribosyl-trans-zeatin 5'-phosphate + H2O = trans-zeatin + D-ribose 5-phosphate</text>
        <dbReference type="Rhea" id="RHEA:48564"/>
        <dbReference type="ChEBI" id="CHEBI:15377"/>
        <dbReference type="ChEBI" id="CHEBI:16522"/>
        <dbReference type="ChEBI" id="CHEBI:78346"/>
        <dbReference type="ChEBI" id="CHEBI:87947"/>
        <dbReference type="EC" id="3.2.2.n1"/>
    </reaction>
</comment>
<evidence type="ECO:0000256" key="5">
    <source>
        <dbReference type="ARBA" id="ARBA00047718"/>
    </source>
</evidence>
<dbReference type="EC" id="3.2.2.n1" evidence="2"/>
<dbReference type="Pfam" id="PF03641">
    <property type="entry name" value="Lysine_decarbox"/>
    <property type="match status" value="2"/>
</dbReference>
<evidence type="ECO:0000256" key="2">
    <source>
        <dbReference type="ARBA" id="ARBA00012205"/>
    </source>
</evidence>
<evidence type="ECO:0000313" key="8">
    <source>
        <dbReference type="Proteomes" id="UP001058974"/>
    </source>
</evidence>
<proteinExistence type="inferred from homology"/>
<evidence type="ECO:0000256" key="6">
    <source>
        <dbReference type="ARBA" id="ARBA00049153"/>
    </source>
</evidence>
<dbReference type="AlphaFoldDB" id="A0A9D5BJX6"/>
<evidence type="ECO:0000256" key="4">
    <source>
        <dbReference type="ARBA" id="ARBA00024884"/>
    </source>
</evidence>
<protein>
    <recommendedName>
        <fullName evidence="2">cytokinin riboside 5'-monophosphate phosphoribohydrolase</fullName>
        <ecNumber evidence="2">3.2.2.n1</ecNumber>
    </recommendedName>
</protein>
<organism evidence="7 8">
    <name type="scientific">Pisum sativum</name>
    <name type="common">Garden pea</name>
    <name type="synonym">Lathyrus oleraceus</name>
    <dbReference type="NCBI Taxonomy" id="3888"/>
    <lineage>
        <taxon>Eukaryota</taxon>
        <taxon>Viridiplantae</taxon>
        <taxon>Streptophyta</taxon>
        <taxon>Embryophyta</taxon>
        <taxon>Tracheophyta</taxon>
        <taxon>Spermatophyta</taxon>
        <taxon>Magnoliopsida</taxon>
        <taxon>eudicotyledons</taxon>
        <taxon>Gunneridae</taxon>
        <taxon>Pentapetalae</taxon>
        <taxon>rosids</taxon>
        <taxon>fabids</taxon>
        <taxon>Fabales</taxon>
        <taxon>Fabaceae</taxon>
        <taxon>Papilionoideae</taxon>
        <taxon>50 kb inversion clade</taxon>
        <taxon>NPAAA clade</taxon>
        <taxon>Hologalegina</taxon>
        <taxon>IRL clade</taxon>
        <taxon>Fabeae</taxon>
        <taxon>Lathyrus</taxon>
    </lineage>
</organism>
<dbReference type="SUPFAM" id="SSF102405">
    <property type="entry name" value="MCP/YpsA-like"/>
    <property type="match status" value="2"/>
</dbReference>
<name>A0A9D5BJX6_PEA</name>
<comment type="caution">
    <text evidence="7">The sequence shown here is derived from an EMBL/GenBank/DDBJ whole genome shotgun (WGS) entry which is preliminary data.</text>
</comment>
<keyword evidence="8" id="KW-1185">Reference proteome</keyword>
<dbReference type="Gene3D" id="3.40.50.450">
    <property type="match status" value="2"/>
</dbReference>
<dbReference type="GO" id="GO:0005829">
    <property type="term" value="C:cytosol"/>
    <property type="evidence" value="ECO:0007669"/>
    <property type="project" value="TreeGrafter"/>
</dbReference>
<comment type="catalytic activity">
    <reaction evidence="5">
        <text>N(6)-(dimethylallyl)adenosine 5'-phosphate + H2O = N(6)-dimethylallyladenine + D-ribose 5-phosphate</text>
        <dbReference type="Rhea" id="RHEA:48560"/>
        <dbReference type="ChEBI" id="CHEBI:15377"/>
        <dbReference type="ChEBI" id="CHEBI:17660"/>
        <dbReference type="ChEBI" id="CHEBI:57526"/>
        <dbReference type="ChEBI" id="CHEBI:78346"/>
        <dbReference type="EC" id="3.2.2.n1"/>
    </reaction>
</comment>
<keyword evidence="3" id="KW-0203">Cytokinin biosynthesis</keyword>
<evidence type="ECO:0000256" key="1">
    <source>
        <dbReference type="ARBA" id="ARBA00006763"/>
    </source>
</evidence>
<reference evidence="7 8" key="1">
    <citation type="journal article" date="2022" name="Nat. Genet.">
        <title>Improved pea reference genome and pan-genome highlight genomic features and evolutionary characteristics.</title>
        <authorList>
            <person name="Yang T."/>
            <person name="Liu R."/>
            <person name="Luo Y."/>
            <person name="Hu S."/>
            <person name="Wang D."/>
            <person name="Wang C."/>
            <person name="Pandey M.K."/>
            <person name="Ge S."/>
            <person name="Xu Q."/>
            <person name="Li N."/>
            <person name="Li G."/>
            <person name="Huang Y."/>
            <person name="Saxena R.K."/>
            <person name="Ji Y."/>
            <person name="Li M."/>
            <person name="Yan X."/>
            <person name="He Y."/>
            <person name="Liu Y."/>
            <person name="Wang X."/>
            <person name="Xiang C."/>
            <person name="Varshney R.K."/>
            <person name="Ding H."/>
            <person name="Gao S."/>
            <person name="Zong X."/>
        </authorList>
    </citation>
    <scope>NUCLEOTIDE SEQUENCE [LARGE SCALE GENOMIC DNA]</scope>
    <source>
        <strain evidence="7 8">cv. Zhongwan 6</strain>
    </source>
</reference>
<comment type="similarity">
    <text evidence="1">Belongs to the LOG family.</text>
</comment>
<dbReference type="Proteomes" id="UP001058974">
    <property type="component" value="Chromosome 1"/>
</dbReference>
<dbReference type="PANTHER" id="PTHR31223:SF11">
    <property type="entry name" value="CYTOKININ RIBOSIDE 5'-MONOPHOSPHATE PHOSPHORIBOHYDROLASE LOG8-RELATED"/>
    <property type="match status" value="1"/>
</dbReference>
<dbReference type="EMBL" id="JAMSHJ010000001">
    <property type="protein sequence ID" value="KAI5444935.1"/>
    <property type="molecule type" value="Genomic_DNA"/>
</dbReference>